<keyword evidence="4" id="KW-1185">Reference proteome</keyword>
<proteinExistence type="predicted"/>
<dbReference type="Gene3D" id="2.40.160.20">
    <property type="match status" value="1"/>
</dbReference>
<keyword evidence="1" id="KW-0732">Signal</keyword>
<dbReference type="InterPro" id="IPR011250">
    <property type="entry name" value="OMP/PagP_B-barrel"/>
</dbReference>
<accession>A0ABX2XTR7</accession>
<sequence>MSIGSLYLSLCAVFLSVVFPGTTNATLKNNWSPYVSLEGGIGAQRVNNVVFENPRQPQLIQNSNNAAIHFGSCALGTYFSSIPLHIEIRGTFNSQSNFNREYFFPSFFSVVGVQKIKIQSNYLMAKGYYSLPLEIITPYISLGAGTSWNKTTATQYAPQLPGWIYNFKGTTQSGFVWSAGVGLSKPIHDNWMLNVGYNYVALGAFDTGVLPRTGDEHLFGKIQSNELVFGFTYFI</sequence>
<dbReference type="RefSeq" id="WP_065620870.1">
    <property type="nucleotide sequence ID" value="NZ_LYOZ01000018.1"/>
</dbReference>
<reference evidence="3 4" key="1">
    <citation type="submission" date="2016-05" db="EMBL/GenBank/DDBJ databases">
        <authorList>
            <person name="Prochazka B."/>
            <person name="Indra A."/>
            <person name="Hasenberger P."/>
            <person name="Blaschitz M."/>
            <person name="Wagner L."/>
            <person name="Wewalka G."/>
            <person name="Sorschag S."/>
            <person name="Schmid D."/>
            <person name="Ruppitsch W."/>
        </authorList>
    </citation>
    <scope>NUCLEOTIDE SEQUENCE [LARGE SCALE GENOMIC DNA]</scope>
    <source>
        <strain evidence="3 4">974010_12</strain>
    </source>
</reference>
<organism evidence="3 4">
    <name type="scientific">Legionella jamestowniensis</name>
    <dbReference type="NCBI Taxonomy" id="455"/>
    <lineage>
        <taxon>Bacteria</taxon>
        <taxon>Pseudomonadati</taxon>
        <taxon>Pseudomonadota</taxon>
        <taxon>Gammaproteobacteria</taxon>
        <taxon>Legionellales</taxon>
        <taxon>Legionellaceae</taxon>
        <taxon>Legionella</taxon>
    </lineage>
</organism>
<dbReference type="InterPro" id="IPR027385">
    <property type="entry name" value="Beta-barrel_OMP"/>
</dbReference>
<evidence type="ECO:0000313" key="3">
    <source>
        <dbReference type="EMBL" id="OCH98013.1"/>
    </source>
</evidence>
<comment type="caution">
    <text evidence="3">The sequence shown here is derived from an EMBL/GenBank/DDBJ whole genome shotgun (WGS) entry which is preliminary data.</text>
</comment>
<evidence type="ECO:0000256" key="1">
    <source>
        <dbReference type="ARBA" id="ARBA00022729"/>
    </source>
</evidence>
<dbReference type="Pfam" id="PF13505">
    <property type="entry name" value="OMP_b-brl"/>
    <property type="match status" value="1"/>
</dbReference>
<evidence type="ECO:0000259" key="2">
    <source>
        <dbReference type="Pfam" id="PF13505"/>
    </source>
</evidence>
<dbReference type="SUPFAM" id="SSF56925">
    <property type="entry name" value="OMPA-like"/>
    <property type="match status" value="1"/>
</dbReference>
<dbReference type="Proteomes" id="UP000093336">
    <property type="component" value="Unassembled WGS sequence"/>
</dbReference>
<name>A0ABX2XTR7_9GAMM</name>
<feature type="domain" description="Outer membrane protein beta-barrel" evidence="2">
    <location>
        <begin position="35"/>
        <end position="233"/>
    </location>
</feature>
<gene>
    <name evidence="3" type="ORF">A8135_01970</name>
</gene>
<protein>
    <recommendedName>
        <fullName evidence="2">Outer membrane protein beta-barrel domain-containing protein</fullName>
    </recommendedName>
</protein>
<dbReference type="EMBL" id="LYOZ01000018">
    <property type="protein sequence ID" value="OCH98013.1"/>
    <property type="molecule type" value="Genomic_DNA"/>
</dbReference>
<evidence type="ECO:0000313" key="4">
    <source>
        <dbReference type="Proteomes" id="UP000093336"/>
    </source>
</evidence>